<comment type="caution">
    <text evidence="2">The sequence shown here is derived from an EMBL/GenBank/DDBJ whole genome shotgun (WGS) entry which is preliminary data.</text>
</comment>
<gene>
    <name evidence="2" type="ORF">BcabD6B2_58180</name>
</gene>
<organism evidence="2 3">
    <name type="scientific">Babesia caballi</name>
    <dbReference type="NCBI Taxonomy" id="5871"/>
    <lineage>
        <taxon>Eukaryota</taxon>
        <taxon>Sar</taxon>
        <taxon>Alveolata</taxon>
        <taxon>Apicomplexa</taxon>
        <taxon>Aconoidasida</taxon>
        <taxon>Piroplasmida</taxon>
        <taxon>Babesiidae</taxon>
        <taxon>Babesia</taxon>
    </lineage>
</organism>
<dbReference type="AlphaFoldDB" id="A0AAV4M1L7"/>
<dbReference type="RefSeq" id="XP_067718451.1">
    <property type="nucleotide sequence ID" value="XM_067862350.1"/>
</dbReference>
<evidence type="ECO:0000256" key="1">
    <source>
        <dbReference type="SAM" id="Phobius"/>
    </source>
</evidence>
<dbReference type="Proteomes" id="UP001497744">
    <property type="component" value="Unassembled WGS sequence"/>
</dbReference>
<proteinExistence type="predicted"/>
<dbReference type="Pfam" id="PF05096">
    <property type="entry name" value="Glu_cyclase_2"/>
    <property type="match status" value="1"/>
</dbReference>
<accession>A0AAV4M1L7</accession>
<reference evidence="2 3" key="1">
    <citation type="submission" date="2021-06" db="EMBL/GenBank/DDBJ databases">
        <title>Genome sequence of Babesia caballi.</title>
        <authorList>
            <person name="Yamagishi J."/>
            <person name="Kidaka T."/>
            <person name="Ochi A."/>
        </authorList>
    </citation>
    <scope>NUCLEOTIDE SEQUENCE [LARGE SCALE GENOMIC DNA]</scope>
    <source>
        <strain evidence="2">USDA-D6B2</strain>
    </source>
</reference>
<dbReference type="PANTHER" id="PTHR31270">
    <property type="entry name" value="GLUTAMINYL-PEPTIDE CYCLOTRANSFERASE"/>
    <property type="match status" value="1"/>
</dbReference>
<sequence>MTVLWGRRRASGDGSTVLSAAFAIAWAAAVYLFSAIGDWRSQRVVGVHDAVSTGWLPHKCTSGKEAVRPFTQGLLYSGDSTILETSGLHAASFLREFWETTGETFRRVDLPNDYFAEGAALVVEPSTLRLYVMVLTYTDNVILMYDYVSFELAYTHPMHYVGFGLTSNYDIRCADRGSFVKRQKVWMTTGGDQLVSLALPRSFSQGAPSPAGAVPITLNGRRLIYVNEMEYNPQSGTIYANVWQTNYIVEIDPGSGACVNVWDLGAIAAKQPRLVDVMNGIACHPAKSHCLITGKFWPQLFGVALRETGAAPRAIPPEFYEHFCREP</sequence>
<keyword evidence="1" id="KW-0472">Membrane</keyword>
<name>A0AAV4M1L7_BABCB</name>
<dbReference type="SUPFAM" id="SSF50969">
    <property type="entry name" value="YVTN repeat-like/Quinoprotein amine dehydrogenase"/>
    <property type="match status" value="1"/>
</dbReference>
<keyword evidence="1" id="KW-0812">Transmembrane</keyword>
<evidence type="ECO:0000313" key="2">
    <source>
        <dbReference type="EMBL" id="GIX66382.1"/>
    </source>
</evidence>
<dbReference type="InterPro" id="IPR011044">
    <property type="entry name" value="Quino_amine_DH_bsu"/>
</dbReference>
<keyword evidence="1" id="KW-1133">Transmembrane helix</keyword>
<dbReference type="GeneID" id="94197863"/>
<feature type="transmembrane region" description="Helical" evidence="1">
    <location>
        <begin position="15"/>
        <end position="33"/>
    </location>
</feature>
<keyword evidence="3" id="KW-1185">Reference proteome</keyword>
<dbReference type="GO" id="GO:0016603">
    <property type="term" value="F:glutaminyl-peptide cyclotransferase activity"/>
    <property type="evidence" value="ECO:0007669"/>
    <property type="project" value="InterPro"/>
</dbReference>
<evidence type="ECO:0000313" key="3">
    <source>
        <dbReference type="Proteomes" id="UP001497744"/>
    </source>
</evidence>
<dbReference type="PANTHER" id="PTHR31270:SF1">
    <property type="entry name" value="GLUTAMINYL-PEPTIDE CYCLOTRANSFERASE"/>
    <property type="match status" value="1"/>
</dbReference>
<dbReference type="InterPro" id="IPR007788">
    <property type="entry name" value="QCT"/>
</dbReference>
<dbReference type="EMBL" id="BPLF01000006">
    <property type="protein sequence ID" value="GIX66382.1"/>
    <property type="molecule type" value="Genomic_DNA"/>
</dbReference>
<protein>
    <submittedName>
        <fullName evidence="2">Glutaminyl-peptide cyclotransferase, putative</fullName>
    </submittedName>
</protein>